<organism evidence="2">
    <name type="scientific">Diabrotica virgifera virgifera</name>
    <name type="common">western corn rootworm</name>
    <dbReference type="NCBI Taxonomy" id="50390"/>
    <lineage>
        <taxon>Eukaryota</taxon>
        <taxon>Metazoa</taxon>
        <taxon>Ecdysozoa</taxon>
        <taxon>Arthropoda</taxon>
        <taxon>Hexapoda</taxon>
        <taxon>Insecta</taxon>
        <taxon>Pterygota</taxon>
        <taxon>Neoptera</taxon>
        <taxon>Endopterygota</taxon>
        <taxon>Coleoptera</taxon>
        <taxon>Polyphaga</taxon>
        <taxon>Cucujiformia</taxon>
        <taxon>Chrysomeloidea</taxon>
        <taxon>Chrysomelidae</taxon>
        <taxon>Galerucinae</taxon>
        <taxon>Diabroticina</taxon>
        <taxon>Diabroticites</taxon>
        <taxon>Diabrotica</taxon>
    </lineage>
</organism>
<dbReference type="AlphaFoldDB" id="A0A6P7G5P7"/>
<protein>
    <submittedName>
        <fullName evidence="2">Uncharacterized protein LOC114337989</fullName>
    </submittedName>
</protein>
<evidence type="ECO:0000313" key="2">
    <source>
        <dbReference type="RefSeq" id="XP_028144374.1"/>
    </source>
</evidence>
<proteinExistence type="predicted"/>
<dbReference type="RefSeq" id="XP_028144374.1">
    <property type="nucleotide sequence ID" value="XM_028288573.1"/>
</dbReference>
<feature type="coiled-coil region" evidence="1">
    <location>
        <begin position="2"/>
        <end position="43"/>
    </location>
</feature>
<reference evidence="2" key="1">
    <citation type="submission" date="2025-08" db="UniProtKB">
        <authorList>
            <consortium name="RefSeq"/>
        </authorList>
    </citation>
    <scope>IDENTIFICATION</scope>
    <source>
        <tissue evidence="2">Whole insect</tissue>
    </source>
</reference>
<name>A0A6P7G5P7_DIAVI</name>
<accession>A0A6P7G5P7</accession>
<sequence>MKNEWTKERQDLIEENELYKKENKKITEDIKELQRTIEIMDKDKRKNNLIISGLEIDTDDSATLKEIATNMIGKHLGVNINIKRACKIGIRTCLIELGNETEKTAILRNRNKLKNVEPKKIWITEDLTKKEREKMKSLRDKAREMRDKGKTVKIGYNKITVDGKEWRWNYNEEKVVSPKN</sequence>
<keyword evidence="1" id="KW-0175">Coiled coil</keyword>
<dbReference type="InParanoid" id="A0A6P7G5P7"/>
<evidence type="ECO:0000256" key="1">
    <source>
        <dbReference type="SAM" id="Coils"/>
    </source>
</evidence>
<gene>
    <name evidence="2" type="primary">LOC114337989</name>
</gene>